<evidence type="ECO:0000313" key="1">
    <source>
        <dbReference type="EMBL" id="CRL00797.1"/>
    </source>
</evidence>
<protein>
    <submittedName>
        <fullName evidence="1">CLUMA_CG014049, isoform A</fullName>
    </submittedName>
</protein>
<dbReference type="Proteomes" id="UP000183832">
    <property type="component" value="Unassembled WGS sequence"/>
</dbReference>
<name>A0A1J1IKM8_9DIPT</name>
<dbReference type="EMBL" id="CVRI01000054">
    <property type="protein sequence ID" value="CRL00797.1"/>
    <property type="molecule type" value="Genomic_DNA"/>
</dbReference>
<keyword evidence="2" id="KW-1185">Reference proteome</keyword>
<evidence type="ECO:0000313" key="2">
    <source>
        <dbReference type="Proteomes" id="UP000183832"/>
    </source>
</evidence>
<sequence>MVSSRELLSEGEMINIHANADQAPDFDELMLKTEIFANFILLRTHNNCTIKEREKERKEKLHPKESMVMKGLLHHKF</sequence>
<accession>A0A1J1IKM8</accession>
<proteinExistence type="predicted"/>
<reference evidence="1 2" key="1">
    <citation type="submission" date="2015-04" db="EMBL/GenBank/DDBJ databases">
        <authorList>
            <person name="Syromyatnikov M.Y."/>
            <person name="Popov V.N."/>
        </authorList>
    </citation>
    <scope>NUCLEOTIDE SEQUENCE [LARGE SCALE GENOMIC DNA]</scope>
</reference>
<organism evidence="1 2">
    <name type="scientific">Clunio marinus</name>
    <dbReference type="NCBI Taxonomy" id="568069"/>
    <lineage>
        <taxon>Eukaryota</taxon>
        <taxon>Metazoa</taxon>
        <taxon>Ecdysozoa</taxon>
        <taxon>Arthropoda</taxon>
        <taxon>Hexapoda</taxon>
        <taxon>Insecta</taxon>
        <taxon>Pterygota</taxon>
        <taxon>Neoptera</taxon>
        <taxon>Endopterygota</taxon>
        <taxon>Diptera</taxon>
        <taxon>Nematocera</taxon>
        <taxon>Chironomoidea</taxon>
        <taxon>Chironomidae</taxon>
        <taxon>Clunio</taxon>
    </lineage>
</organism>
<gene>
    <name evidence="1" type="ORF">CLUMA_CG014049</name>
</gene>
<dbReference type="AlphaFoldDB" id="A0A1J1IKM8"/>